<accession>A0A2I0T6R4</accession>
<reference evidence="2" key="2">
    <citation type="submission" date="2017-12" db="EMBL/GenBank/DDBJ databases">
        <title>Genome sequence of the Bar-tailed Godwit (Limosa lapponica baueri).</title>
        <authorList>
            <person name="Lima N.C.B."/>
            <person name="Parody-Merino A.M."/>
            <person name="Battley P.F."/>
            <person name="Fidler A.E."/>
            <person name="Prosdocimi F."/>
        </authorList>
    </citation>
    <scope>NUCLEOTIDE SEQUENCE [LARGE SCALE GENOMIC DNA]</scope>
</reference>
<dbReference type="AlphaFoldDB" id="A0A2I0T6R4"/>
<evidence type="ECO:0000313" key="1">
    <source>
        <dbReference type="EMBL" id="PKU29480.1"/>
    </source>
</evidence>
<reference evidence="2" key="1">
    <citation type="submission" date="2017-11" db="EMBL/GenBank/DDBJ databases">
        <authorList>
            <person name="Lima N.C."/>
            <person name="Parody-Merino A.M."/>
            <person name="Battley P.F."/>
            <person name="Fidler A.E."/>
            <person name="Prosdocimi F."/>
        </authorList>
    </citation>
    <scope>NUCLEOTIDE SEQUENCE [LARGE SCALE GENOMIC DNA]</scope>
</reference>
<gene>
    <name evidence="1" type="ORF">llap_20216</name>
</gene>
<sequence length="106" mass="11885">MIIASSTSLGMYPKERIAMPSSCLDIKPFPSLSSTRKASRISVKEKEEEKSYYGGGLPWTEPHEMSPLLKETRLGPERSSPCLSVPSPWEQRYCSSLQGDFTKVTR</sequence>
<organism evidence="1 2">
    <name type="scientific">Limosa lapponica baueri</name>
    <dbReference type="NCBI Taxonomy" id="1758121"/>
    <lineage>
        <taxon>Eukaryota</taxon>
        <taxon>Metazoa</taxon>
        <taxon>Chordata</taxon>
        <taxon>Craniata</taxon>
        <taxon>Vertebrata</taxon>
        <taxon>Euteleostomi</taxon>
        <taxon>Archelosauria</taxon>
        <taxon>Archosauria</taxon>
        <taxon>Dinosauria</taxon>
        <taxon>Saurischia</taxon>
        <taxon>Theropoda</taxon>
        <taxon>Coelurosauria</taxon>
        <taxon>Aves</taxon>
        <taxon>Neognathae</taxon>
        <taxon>Neoaves</taxon>
        <taxon>Charadriiformes</taxon>
        <taxon>Scolopacidae</taxon>
        <taxon>Limosa</taxon>
    </lineage>
</organism>
<evidence type="ECO:0000313" key="2">
    <source>
        <dbReference type="Proteomes" id="UP000233556"/>
    </source>
</evidence>
<name>A0A2I0T6R4_LIMLA</name>
<dbReference type="Proteomes" id="UP000233556">
    <property type="component" value="Unassembled WGS sequence"/>
</dbReference>
<protein>
    <submittedName>
        <fullName evidence="1">Uncharacterized protein</fullName>
    </submittedName>
</protein>
<keyword evidence="2" id="KW-1185">Reference proteome</keyword>
<proteinExistence type="predicted"/>
<dbReference type="EMBL" id="KZ516964">
    <property type="protein sequence ID" value="PKU29480.1"/>
    <property type="molecule type" value="Genomic_DNA"/>
</dbReference>